<evidence type="ECO:0000313" key="3">
    <source>
        <dbReference type="Proteomes" id="UP000256269"/>
    </source>
</evidence>
<keyword evidence="1" id="KW-0812">Transmembrane</keyword>
<accession>A0A3E0HZ64</accession>
<feature type="transmembrane region" description="Helical" evidence="1">
    <location>
        <begin position="59"/>
        <end position="77"/>
    </location>
</feature>
<dbReference type="Pfam" id="PF14325">
    <property type="entry name" value="DUF4383"/>
    <property type="match status" value="1"/>
</dbReference>
<dbReference type="AlphaFoldDB" id="A0A3E0HZ64"/>
<feature type="transmembrane region" description="Helical" evidence="1">
    <location>
        <begin position="114"/>
        <end position="135"/>
    </location>
</feature>
<keyword evidence="1" id="KW-0472">Membrane</keyword>
<feature type="transmembrane region" description="Helical" evidence="1">
    <location>
        <begin position="84"/>
        <end position="102"/>
    </location>
</feature>
<keyword evidence="1" id="KW-1133">Transmembrane helix</keyword>
<sequence>MSRKAELMVDHSRVPRLIFAVVGVLVAVIGVAGLVLGHGGSLGDTTPDATFIGLQLSPLHSLLLVIFGVIGALSSFVRRLTAPWAMLQFAVFSGFFAYGVAVPESLGLNLADHVLHLVVLTVSATCALLVAAPFMGSDRH</sequence>
<dbReference type="RefSeq" id="WP_116173731.1">
    <property type="nucleotide sequence ID" value="NZ_CP144375.1"/>
</dbReference>
<keyword evidence="3" id="KW-1185">Reference proteome</keyword>
<organism evidence="2 3">
    <name type="scientific">Kutzneria buriramensis</name>
    <dbReference type="NCBI Taxonomy" id="1045776"/>
    <lineage>
        <taxon>Bacteria</taxon>
        <taxon>Bacillati</taxon>
        <taxon>Actinomycetota</taxon>
        <taxon>Actinomycetes</taxon>
        <taxon>Pseudonocardiales</taxon>
        <taxon>Pseudonocardiaceae</taxon>
        <taxon>Kutzneria</taxon>
    </lineage>
</organism>
<dbReference type="Proteomes" id="UP000256269">
    <property type="component" value="Unassembled WGS sequence"/>
</dbReference>
<dbReference type="EMBL" id="QUNO01000003">
    <property type="protein sequence ID" value="REH51671.1"/>
    <property type="molecule type" value="Genomic_DNA"/>
</dbReference>
<gene>
    <name evidence="2" type="ORF">BCF44_103120</name>
</gene>
<proteinExistence type="predicted"/>
<dbReference type="OrthoDB" id="9843344at2"/>
<name>A0A3E0HZ64_9PSEU</name>
<evidence type="ECO:0000256" key="1">
    <source>
        <dbReference type="SAM" id="Phobius"/>
    </source>
</evidence>
<feature type="transmembrane region" description="Helical" evidence="1">
    <location>
        <begin position="17"/>
        <end position="39"/>
    </location>
</feature>
<evidence type="ECO:0000313" key="2">
    <source>
        <dbReference type="EMBL" id="REH51671.1"/>
    </source>
</evidence>
<reference evidence="2 3" key="1">
    <citation type="submission" date="2018-08" db="EMBL/GenBank/DDBJ databases">
        <title>Genomic Encyclopedia of Archaeal and Bacterial Type Strains, Phase II (KMG-II): from individual species to whole genera.</title>
        <authorList>
            <person name="Goeker M."/>
        </authorList>
    </citation>
    <scope>NUCLEOTIDE SEQUENCE [LARGE SCALE GENOMIC DNA]</scope>
    <source>
        <strain evidence="2 3">DSM 45791</strain>
    </source>
</reference>
<protein>
    <submittedName>
        <fullName evidence="2">Uncharacterized protein DUF4383</fullName>
    </submittedName>
</protein>
<comment type="caution">
    <text evidence="2">The sequence shown here is derived from an EMBL/GenBank/DDBJ whole genome shotgun (WGS) entry which is preliminary data.</text>
</comment>